<dbReference type="SMART" id="SM00429">
    <property type="entry name" value="IPT"/>
    <property type="match status" value="10"/>
</dbReference>
<dbReference type="InterPro" id="IPR013783">
    <property type="entry name" value="Ig-like_fold"/>
</dbReference>
<dbReference type="Gene3D" id="2.60.40.10">
    <property type="entry name" value="Immunoglobulins"/>
    <property type="match status" value="11"/>
</dbReference>
<dbReference type="PANTHER" id="PTHR46769:SF2">
    <property type="entry name" value="FIBROCYSTIN-L ISOFORM 2 PRECURSOR-RELATED"/>
    <property type="match status" value="1"/>
</dbReference>
<dbReference type="KEGG" id="pchi:PC41400_02710"/>
<evidence type="ECO:0000313" key="6">
    <source>
        <dbReference type="Proteomes" id="UP000288943"/>
    </source>
</evidence>
<dbReference type="EMBL" id="CP026520">
    <property type="protein sequence ID" value="QAV16663.1"/>
    <property type="molecule type" value="Genomic_DNA"/>
</dbReference>
<dbReference type="SUPFAM" id="SSF81296">
    <property type="entry name" value="E set domains"/>
    <property type="match status" value="11"/>
</dbReference>
<sequence>MKKTVVKSIRLILSLILLLSVFPVTFASAEAADEIVRVTKQVNPTSILEGGEADVTVNVQGSDGVNFVKPNDIILIIDRSGSMLPQNNNGEDKMTNAKNAAKGFVDLIDFSKHRVGVVDFASDVKSKDLSSNPADIKNYITGINASGGTATMSAIKKAQELLRAHRTDAQPVILLLTDGEATEPAPVDNARKVALEQANAAKGEGTVFYTIALLKKTENPDTSAPNLLMKDMATTSQHHHFVLGSVGLAEIYQAIVSEIGVASAYDVTVKDSVAPEFEIVPGSYKDNIPQPTVSGNTLTWKFNELKKEKLTFNYKIRHKAGQRTGDLSVGSQDIDVTFKDYLGVPSATKVVNPLIKVSYPAPEITSIMPDKGSVIGGETIVLNGKNFRTNPAVVFGNKDAVSVQFVDSTKLVVVAPPGNQGAVELKVTNNDGQSATVPYYYFAVPEFISVTPSQGVLAGGNDVVITGKYFLANPKVKFGQHEAVIKSSTSTQITATVPAGDVEGFVDIEIVNSDNTSVTAKNAYEYLVGPSVTEVTPNQGSSKGGDLVTIKGSHFKSGAVVKFNTTAVPTEFVSATELKVTTPAWPRAESVKVTVINPDKLEGYLDQAFKYLNPAPTIESVSPNSGLVSGGDLVTITGTDFLPDAKILFKDKEMASSFVDSKHLRVRSPKWTQEETVDITVTNPDGQSAVLNQSFSYKFPQAAELVSLSPISGPLDGGNVITVKGTNLSSDLSLYVADTKVLYTLLSSDTLTFKAPKTAVAGKVDIKVTDTYNRESILKEAYEYLAPAPLPAPTISGVTPSQTVRTGGEFIYVNGDNFQEGAVVWLNDSKQTTSFMSTKQLRFRAPVWGKEEIVTVKVVNPDSQFVVSDGALKFTNPPADPAPEISSLTPDSGEIKGDYFVTINGKYFKSGAKVTFGGKELTTSFLSDTQLRVRAPQGEKEGPVEVKVVNPDGLQAISTFTYTAPVLGPAPVITTLSPAQAPVTGGIFVVINGENFNAQSSVKFGDKVITTSFLSDKQLRVRIPVWTKAEKVDVSVSNADGQVAVSVGGFEYIPVAPAVVTGLTPNHIQMDLGGFVVIDGANFDPATKVYFGDKEASVSFLSDKQLRARAPIWSKAETVSVKVVNPDGQITTVANGFTFDPIPLKPAPTISTLSPNHSLQTGGDLVYVNGSNFIEGAKVSIDGGTPIVTSFFSSNQLRFRIPASSKTGPVDVKVINPDGQFVILANGFTYDAPPMKPAPTISNLTPNNALNSSGELVYINGSNFMDGAKVSVDGATPIATSFLSSTQLRFRIPITSKTGPVDIKVINPDGQTVTLVGGFTYR</sequence>
<accession>A0A410WQP0</accession>
<feature type="signal peptide" evidence="2">
    <location>
        <begin position="1"/>
        <end position="29"/>
    </location>
</feature>
<evidence type="ECO:0000313" key="5">
    <source>
        <dbReference type="EMBL" id="QAV16663.1"/>
    </source>
</evidence>
<feature type="chain" id="PRO_5019007089" evidence="2">
    <location>
        <begin position="30"/>
        <end position="1322"/>
    </location>
</feature>
<dbReference type="Proteomes" id="UP001527202">
    <property type="component" value="Unassembled WGS sequence"/>
</dbReference>
<dbReference type="InterPro" id="IPR002035">
    <property type="entry name" value="VWF_A"/>
</dbReference>
<organism evidence="5 6">
    <name type="scientific">Paenibacillus chitinolyticus</name>
    <dbReference type="NCBI Taxonomy" id="79263"/>
    <lineage>
        <taxon>Bacteria</taxon>
        <taxon>Bacillati</taxon>
        <taxon>Bacillota</taxon>
        <taxon>Bacilli</taxon>
        <taxon>Bacillales</taxon>
        <taxon>Paenibacillaceae</taxon>
        <taxon>Paenibacillus</taxon>
    </lineage>
</organism>
<name>A0A410WQP0_9BACL</name>
<dbReference type="PROSITE" id="PS50234">
    <property type="entry name" value="VWFA"/>
    <property type="match status" value="1"/>
</dbReference>
<dbReference type="InterPro" id="IPR036465">
    <property type="entry name" value="vWFA_dom_sf"/>
</dbReference>
<dbReference type="Proteomes" id="UP000288943">
    <property type="component" value="Chromosome"/>
</dbReference>
<dbReference type="OrthoDB" id="1656124at2"/>
<protein>
    <submittedName>
        <fullName evidence="4">IPT/TIG domain-containing protein</fullName>
    </submittedName>
    <submittedName>
        <fullName evidence="5">VWA domain-containing protein</fullName>
    </submittedName>
</protein>
<dbReference type="InterPro" id="IPR052387">
    <property type="entry name" value="Fibrocystin"/>
</dbReference>
<dbReference type="PANTHER" id="PTHR46769">
    <property type="entry name" value="POLYCYSTIC KIDNEY AND HEPATIC DISEASE 1 (AUTOSOMAL RECESSIVE)-LIKE 1"/>
    <property type="match status" value="1"/>
</dbReference>
<dbReference type="EMBL" id="JAMDMJ010000010">
    <property type="protein sequence ID" value="MCY9596045.1"/>
    <property type="molecule type" value="Genomic_DNA"/>
</dbReference>
<dbReference type="InterPro" id="IPR014756">
    <property type="entry name" value="Ig_E-set"/>
</dbReference>
<dbReference type="RefSeq" id="WP_084706671.1">
    <property type="nucleotide sequence ID" value="NZ_CP026520.1"/>
</dbReference>
<dbReference type="InterPro" id="IPR002909">
    <property type="entry name" value="IPT_dom"/>
</dbReference>
<evidence type="ECO:0000256" key="2">
    <source>
        <dbReference type="SAM" id="SignalP"/>
    </source>
</evidence>
<reference evidence="5 6" key="1">
    <citation type="submission" date="2018-01" db="EMBL/GenBank/DDBJ databases">
        <title>The whole genome sequencing and assembly of Paenibacillus chitinolyticus KCCM 41400 strain.</title>
        <authorList>
            <person name="Kim J.-Y."/>
            <person name="Park M.-K."/>
            <person name="Lee Y.-J."/>
            <person name="Yi H."/>
            <person name="Bahn Y.-S."/>
            <person name="Kim J.F."/>
            <person name="Lee D.-W."/>
        </authorList>
    </citation>
    <scope>NUCLEOTIDE SEQUENCE [LARGE SCALE GENOMIC DNA]</scope>
    <source>
        <strain evidence="5 6">KCCM 41400</strain>
    </source>
</reference>
<evidence type="ECO:0000256" key="1">
    <source>
        <dbReference type="ARBA" id="ARBA00022729"/>
    </source>
</evidence>
<gene>
    <name evidence="4" type="ORF">M5X16_09685</name>
    <name evidence="5" type="ORF">PC41400_02710</name>
</gene>
<dbReference type="CDD" id="cd00198">
    <property type="entry name" value="vWFA"/>
    <property type="match status" value="1"/>
</dbReference>
<dbReference type="CDD" id="cd00102">
    <property type="entry name" value="IPT"/>
    <property type="match status" value="9"/>
</dbReference>
<reference evidence="4 7" key="2">
    <citation type="submission" date="2022-05" db="EMBL/GenBank/DDBJ databases">
        <title>Genome Sequencing of Bee-Associated Microbes.</title>
        <authorList>
            <person name="Dunlap C."/>
        </authorList>
    </citation>
    <scope>NUCLEOTIDE SEQUENCE [LARGE SCALE GENOMIC DNA]</scope>
    <source>
        <strain evidence="4 7">NRRL B-23120</strain>
    </source>
</reference>
<evidence type="ECO:0000259" key="3">
    <source>
        <dbReference type="PROSITE" id="PS50234"/>
    </source>
</evidence>
<dbReference type="SUPFAM" id="SSF53300">
    <property type="entry name" value="vWA-like"/>
    <property type="match status" value="1"/>
</dbReference>
<feature type="domain" description="VWFA" evidence="3">
    <location>
        <begin position="72"/>
        <end position="259"/>
    </location>
</feature>
<evidence type="ECO:0000313" key="4">
    <source>
        <dbReference type="EMBL" id="MCY9596045.1"/>
    </source>
</evidence>
<dbReference type="GeneID" id="95373725"/>
<dbReference type="Gene3D" id="3.40.50.410">
    <property type="entry name" value="von Willebrand factor, type A domain"/>
    <property type="match status" value="1"/>
</dbReference>
<evidence type="ECO:0000313" key="7">
    <source>
        <dbReference type="Proteomes" id="UP001527202"/>
    </source>
</evidence>
<dbReference type="SMART" id="SM00327">
    <property type="entry name" value="VWA"/>
    <property type="match status" value="1"/>
</dbReference>
<dbReference type="Pfam" id="PF01833">
    <property type="entry name" value="TIG"/>
    <property type="match status" value="11"/>
</dbReference>
<proteinExistence type="predicted"/>
<keyword evidence="1 2" id="KW-0732">Signal</keyword>
<keyword evidence="7" id="KW-1185">Reference proteome</keyword>
<dbReference type="Pfam" id="PF00092">
    <property type="entry name" value="VWA"/>
    <property type="match status" value="1"/>
</dbReference>